<dbReference type="GO" id="GO:0046872">
    <property type="term" value="F:metal ion binding"/>
    <property type="evidence" value="ECO:0007669"/>
    <property type="project" value="UniProtKB-UniRule"/>
</dbReference>
<keyword evidence="3" id="KW-0732">Signal</keyword>
<dbReference type="GO" id="GO:0016020">
    <property type="term" value="C:membrane"/>
    <property type="evidence" value="ECO:0007669"/>
    <property type="project" value="InterPro"/>
</dbReference>
<evidence type="ECO:0000313" key="11">
    <source>
        <dbReference type="EMBL" id="KGR76876.1"/>
    </source>
</evidence>
<keyword evidence="1 9" id="KW-0645">Protease</keyword>
<gene>
    <name evidence="11" type="ORF">CD29_16160</name>
</gene>
<keyword evidence="5 9" id="KW-0862">Zinc</keyword>
<keyword evidence="12" id="KW-1185">Reference proteome</keyword>
<evidence type="ECO:0000256" key="1">
    <source>
        <dbReference type="ARBA" id="ARBA00022670"/>
    </source>
</evidence>
<evidence type="ECO:0000256" key="2">
    <source>
        <dbReference type="ARBA" id="ARBA00022723"/>
    </source>
</evidence>
<evidence type="ECO:0000259" key="10">
    <source>
        <dbReference type="Pfam" id="PF01432"/>
    </source>
</evidence>
<dbReference type="Proteomes" id="UP000030416">
    <property type="component" value="Unassembled WGS sequence"/>
</dbReference>
<dbReference type="InterPro" id="IPR001548">
    <property type="entry name" value="Peptidase_M2"/>
</dbReference>
<dbReference type="GO" id="GO:0006508">
    <property type="term" value="P:proteolysis"/>
    <property type="evidence" value="ECO:0007669"/>
    <property type="project" value="UniProtKB-KW"/>
</dbReference>
<dbReference type="InterPro" id="IPR001567">
    <property type="entry name" value="Pept_M3A_M3B_dom"/>
</dbReference>
<protein>
    <submittedName>
        <fullName evidence="11">Peptidase M3A and M3B thimet/oligopeptidase F</fullName>
    </submittedName>
</protein>
<dbReference type="EMBL" id="JPVN01000023">
    <property type="protein sequence ID" value="KGR76876.1"/>
    <property type="molecule type" value="Genomic_DNA"/>
</dbReference>
<evidence type="ECO:0000256" key="3">
    <source>
        <dbReference type="ARBA" id="ARBA00022729"/>
    </source>
</evidence>
<keyword evidence="7" id="KW-1015">Disulfide bond</keyword>
<evidence type="ECO:0000256" key="7">
    <source>
        <dbReference type="ARBA" id="ARBA00023157"/>
    </source>
</evidence>
<comment type="cofactor">
    <cofactor evidence="9">
        <name>Zn(2+)</name>
        <dbReference type="ChEBI" id="CHEBI:29105"/>
    </cofactor>
    <text evidence="9">Binds 1 zinc ion.</text>
</comment>
<feature type="domain" description="Peptidase M3A/M3B catalytic" evidence="10">
    <location>
        <begin position="131"/>
        <end position="522"/>
    </location>
</feature>
<keyword evidence="4 9" id="KW-0378">Hydrolase</keyword>
<comment type="caution">
    <text evidence="11">The sequence shown here is derived from an EMBL/GenBank/DDBJ whole genome shotgun (WGS) entry which is preliminary data.</text>
</comment>
<dbReference type="AlphaFoldDB" id="A0A0A3HWB3"/>
<dbReference type="PANTHER" id="PTHR10514">
    <property type="entry name" value="ANGIOTENSIN-CONVERTING ENZYME"/>
    <property type="match status" value="1"/>
</dbReference>
<dbReference type="PANTHER" id="PTHR10514:SF27">
    <property type="entry name" value="ANGIOTENSIN-CONVERTING ENZYME"/>
    <property type="match status" value="1"/>
</dbReference>
<keyword evidence="2 9" id="KW-0479">Metal-binding</keyword>
<dbReference type="SUPFAM" id="SSF55486">
    <property type="entry name" value="Metalloproteases ('zincins'), catalytic domain"/>
    <property type="match status" value="1"/>
</dbReference>
<sequence>MSKNVQTFLQKFNDQIQLLMRDGAEASWMAQTTGDPKWAAKQSEARTKLSLLFSKKETYEETKNYLEYENLTDIEKRQLEIILDRIKGNLLPEEVLADLSKRSSDLNLMFNSYIPEVEGKKYSANEIRNVLINSTDQELRKKVWYASKEVGKIVEKDLLELVKKRNEAARLLGYENHYQMSFALQDLDQQEVFSIFNDLITQSDSAYRSMKKELDERLADKFGITPSEIRPWHYVDPFFQEAPPSEKTNLDSFYKGKDILQKTTDTFLSMGIEISDLYEKSDLYPREKKNPTAFCTDMDREGDVRVLCNLEENSYWMETNLHEFGHAAYFKYIDRELPFILRAPSHILTTEAIAMLFGKMGKDPRWLRQFLNINEETIQELSPELEKFQKLSMLIAGRWIITFVYFEKELYENPDQDLNTLWWDIVSRVQLVTPPDSTDQPDWAAKIHFTLAPVYYQNYLLGELMAAQLQRYIENTISPDIFTKATGDMLINQYFKTGALYKWNEKISKITGEKLNPSHFCELYCQIDEK</sequence>
<evidence type="ECO:0000256" key="5">
    <source>
        <dbReference type="ARBA" id="ARBA00022833"/>
    </source>
</evidence>
<dbReference type="GO" id="GO:0004222">
    <property type="term" value="F:metalloendopeptidase activity"/>
    <property type="evidence" value="ECO:0007669"/>
    <property type="project" value="InterPro"/>
</dbReference>
<accession>A0A0A3HWB3</accession>
<dbReference type="OrthoDB" id="9762795at2"/>
<evidence type="ECO:0000313" key="12">
    <source>
        <dbReference type="Proteomes" id="UP000030416"/>
    </source>
</evidence>
<dbReference type="Gene3D" id="1.10.1370.30">
    <property type="match status" value="1"/>
</dbReference>
<name>A0A0A3HWB3_9BACL</name>
<keyword evidence="8" id="KW-0325">Glycoprotein</keyword>
<dbReference type="eggNOG" id="COG1164">
    <property type="taxonomic scope" value="Bacteria"/>
</dbReference>
<dbReference type="RefSeq" id="WP_036188859.1">
    <property type="nucleotide sequence ID" value="NZ_AVDA01000023.1"/>
</dbReference>
<evidence type="ECO:0000256" key="6">
    <source>
        <dbReference type="ARBA" id="ARBA00023049"/>
    </source>
</evidence>
<keyword evidence="6 9" id="KW-0482">Metalloprotease</keyword>
<proteinExistence type="inferred from homology"/>
<dbReference type="GO" id="GO:0008241">
    <property type="term" value="F:peptidyl-dipeptidase activity"/>
    <property type="evidence" value="ECO:0007669"/>
    <property type="project" value="InterPro"/>
</dbReference>
<evidence type="ECO:0000256" key="8">
    <source>
        <dbReference type="ARBA" id="ARBA00023180"/>
    </source>
</evidence>
<evidence type="ECO:0000256" key="4">
    <source>
        <dbReference type="ARBA" id="ARBA00022801"/>
    </source>
</evidence>
<evidence type="ECO:0000256" key="9">
    <source>
        <dbReference type="RuleBase" id="RU003435"/>
    </source>
</evidence>
<organism evidence="11 12">
    <name type="scientific">Ureibacillus manganicus DSM 26584</name>
    <dbReference type="NCBI Taxonomy" id="1384049"/>
    <lineage>
        <taxon>Bacteria</taxon>
        <taxon>Bacillati</taxon>
        <taxon>Bacillota</taxon>
        <taxon>Bacilli</taxon>
        <taxon>Bacillales</taxon>
        <taxon>Caryophanaceae</taxon>
        <taxon>Ureibacillus</taxon>
    </lineage>
</organism>
<comment type="similarity">
    <text evidence="9">Belongs to the peptidase M3 family.</text>
</comment>
<dbReference type="Pfam" id="PF01432">
    <property type="entry name" value="Peptidase_M3"/>
    <property type="match status" value="1"/>
</dbReference>
<reference evidence="11 12" key="1">
    <citation type="submission" date="2014-02" db="EMBL/GenBank/DDBJ databases">
        <title>Draft genome sequence of Lysinibacillus manganicus DSM 26584T.</title>
        <authorList>
            <person name="Zhang F."/>
            <person name="Wang G."/>
            <person name="Zhang L."/>
        </authorList>
    </citation>
    <scope>NUCLEOTIDE SEQUENCE [LARGE SCALE GENOMIC DNA]</scope>
    <source>
        <strain evidence="11 12">DSM 26584</strain>
    </source>
</reference>